<keyword evidence="1" id="KW-0812">Transmembrane</keyword>
<reference evidence="2" key="1">
    <citation type="journal article" date="2020" name="mSystems">
        <title>Genome- and Community-Level Interaction Insights into Carbon Utilization and Element Cycling Functions of Hydrothermarchaeota in Hydrothermal Sediment.</title>
        <authorList>
            <person name="Zhou Z."/>
            <person name="Liu Y."/>
            <person name="Xu W."/>
            <person name="Pan J."/>
            <person name="Luo Z.H."/>
            <person name="Li M."/>
        </authorList>
    </citation>
    <scope>NUCLEOTIDE SEQUENCE [LARGE SCALE GENOMIC DNA]</scope>
    <source>
        <strain evidence="2">SpSt-125</strain>
    </source>
</reference>
<name>A0A7J2U1P0_9CREN</name>
<evidence type="ECO:0000256" key="1">
    <source>
        <dbReference type="SAM" id="Phobius"/>
    </source>
</evidence>
<keyword evidence="1" id="KW-0472">Membrane</keyword>
<accession>A0A7J2U1P0</accession>
<sequence length="227" mass="25954">MVENSTIVRIQCRDRENWIKLIKKGMVNAIDLCLELYEEDEIRELNNVLKHSNKFLLVHATPIISVVLLLLGRVTTLFQEIYNIETELTLNDKASSIIKNFSINQDSDIEIITKILSKAVSTTLKNTSVNVIVKHHKENIVAVRANGITYSGKKRLYNLVANLITEYNHIQTFSNILIELLEHTTTILRGFLTPLNLGKVEGLYTIIMAKMFEKSLIEIGEMTWKTI</sequence>
<keyword evidence="1" id="KW-1133">Transmembrane helix</keyword>
<gene>
    <name evidence="2" type="ORF">ENO26_03845</name>
</gene>
<proteinExistence type="predicted"/>
<dbReference type="AlphaFoldDB" id="A0A7J2U1P0"/>
<comment type="caution">
    <text evidence="2">The sequence shown here is derived from an EMBL/GenBank/DDBJ whole genome shotgun (WGS) entry which is preliminary data.</text>
</comment>
<feature type="transmembrane region" description="Helical" evidence="1">
    <location>
        <begin position="55"/>
        <end position="72"/>
    </location>
</feature>
<evidence type="ECO:0000313" key="2">
    <source>
        <dbReference type="EMBL" id="HEM66691.1"/>
    </source>
</evidence>
<dbReference type="EMBL" id="DSEU01000025">
    <property type="protein sequence ID" value="HEM66691.1"/>
    <property type="molecule type" value="Genomic_DNA"/>
</dbReference>
<organism evidence="2">
    <name type="scientific">Ignisphaera aggregans</name>
    <dbReference type="NCBI Taxonomy" id="334771"/>
    <lineage>
        <taxon>Archaea</taxon>
        <taxon>Thermoproteota</taxon>
        <taxon>Thermoprotei</taxon>
        <taxon>Desulfurococcales</taxon>
        <taxon>Desulfurococcaceae</taxon>
        <taxon>Ignisphaera</taxon>
    </lineage>
</organism>
<protein>
    <submittedName>
        <fullName evidence="2">Uncharacterized protein</fullName>
    </submittedName>
</protein>